<protein>
    <submittedName>
        <fullName evidence="2">Uncharacterized protein</fullName>
    </submittedName>
</protein>
<proteinExistence type="predicted"/>
<sequence>MTRSRTLIWLHRIGYFTTAIVAAELLGLMVLSLYFWNEDRKHLAVAMELTRTHDGPIVVKGSRSYRPDDLDLLATLPPLQMNSLHFIALPSLRDSWFALALTVPAHGDRARGVVNIFAHPDGPQEELIMVKTISFSMAKSSASRLILDVEAMTENWKGERVGCLDGTGVAFELWTRKGVTSGNGNAACSDHYGALSELVRKSVQHLIPPAERPIGSDWRPAR</sequence>
<organism evidence="2 3">
    <name type="scientific">Rhizorhabdus wittichii</name>
    <dbReference type="NCBI Taxonomy" id="160791"/>
    <lineage>
        <taxon>Bacteria</taxon>
        <taxon>Pseudomonadati</taxon>
        <taxon>Pseudomonadota</taxon>
        <taxon>Alphaproteobacteria</taxon>
        <taxon>Sphingomonadales</taxon>
        <taxon>Sphingomonadaceae</taxon>
        <taxon>Rhizorhabdus</taxon>
    </lineage>
</organism>
<gene>
    <name evidence="2" type="ORF">HRJ34_03550</name>
</gene>
<name>A0A975D493_9SPHN</name>
<dbReference type="RefSeq" id="WP_208633359.1">
    <property type="nucleotide sequence ID" value="NZ_CP059319.1"/>
</dbReference>
<reference evidence="2" key="1">
    <citation type="submission" date="2020-07" db="EMBL/GenBank/DDBJ databases">
        <authorList>
            <person name="Camacho E."/>
        </authorList>
    </citation>
    <scope>NUCLEOTIDE SEQUENCE</scope>
    <source>
        <strain evidence="2">MPO218</strain>
    </source>
</reference>
<keyword evidence="1" id="KW-0812">Transmembrane</keyword>
<dbReference type="AlphaFoldDB" id="A0A975D493"/>
<evidence type="ECO:0000256" key="1">
    <source>
        <dbReference type="SAM" id="Phobius"/>
    </source>
</evidence>
<reference evidence="2" key="2">
    <citation type="submission" date="2021-04" db="EMBL/GenBank/DDBJ databases">
        <title>Isolation and genomic analysis of the ibuprofen-degrading bacterium Sphingomonas strain MPO218.</title>
        <authorList>
            <person name="Aulestia M."/>
            <person name="Flores A."/>
            <person name="Mangas E.L."/>
            <person name="Perez-Pulido A.J."/>
            <person name="Santero E."/>
            <person name="Camacho E.M."/>
        </authorList>
    </citation>
    <scope>NUCLEOTIDE SEQUENCE</scope>
    <source>
        <strain evidence="2">MPO218</strain>
    </source>
</reference>
<dbReference type="Proteomes" id="UP000664914">
    <property type="component" value="Chromosome"/>
</dbReference>
<keyword evidence="1" id="KW-0472">Membrane</keyword>
<keyword evidence="1" id="KW-1133">Transmembrane helix</keyword>
<evidence type="ECO:0000313" key="3">
    <source>
        <dbReference type="Proteomes" id="UP000664914"/>
    </source>
</evidence>
<evidence type="ECO:0000313" key="2">
    <source>
        <dbReference type="EMBL" id="QTH22611.1"/>
    </source>
</evidence>
<feature type="transmembrane region" description="Helical" evidence="1">
    <location>
        <begin position="12"/>
        <end position="36"/>
    </location>
</feature>
<accession>A0A975D493</accession>
<dbReference type="EMBL" id="CP059319">
    <property type="protein sequence ID" value="QTH22611.1"/>
    <property type="molecule type" value="Genomic_DNA"/>
</dbReference>